<sequence>MRVLMIGDVVGNIGRQTLKTYLPKLKQMYSPDAIVVNGENAAANGRGIQRAIVREWLDAGIDCVTLGNHAWGQGEVFDFIDEEAHLIRPANFPEGTPGKGMTVLSTKGGKLAVINLMGRAYMESALDCPFRTADRLLQQLSHNTYILIDFHAETTSEKQAFAWYVDGRVSAVVGTHTHVQTADEKILPKGTGYLTDVGMVGPYDSVIGMERTAVIKRFVTQLPVRFEVAKGRTQFNAVLFDFDKETKKAKKIKRIRIDDDMPLIG</sequence>
<feature type="binding site" evidence="7">
    <location>
        <position position="39"/>
    </location>
    <ligand>
        <name>Fe cation</name>
        <dbReference type="ChEBI" id="CHEBI:24875"/>
        <label>2</label>
    </ligand>
</feature>
<feature type="binding site" evidence="7">
    <location>
        <position position="178"/>
    </location>
    <ligand>
        <name>Fe cation</name>
        <dbReference type="ChEBI" id="CHEBI:24875"/>
        <label>1</label>
    </ligand>
</feature>
<dbReference type="AlphaFoldDB" id="A0AA46AH03"/>
<feature type="binding site" evidence="7">
    <location>
        <position position="68"/>
    </location>
    <ligand>
        <name>Fe cation</name>
        <dbReference type="ChEBI" id="CHEBI:24875"/>
        <label>2</label>
    </ligand>
</feature>
<protein>
    <recommendedName>
        <fullName evidence="10">TIGR00282 family metallophosphoesterase</fullName>
    </recommendedName>
</protein>
<evidence type="ECO:0000256" key="5">
    <source>
        <dbReference type="ARBA" id="ARBA00061401"/>
    </source>
</evidence>
<accession>A0AA46AH03</accession>
<evidence type="ECO:0000256" key="7">
    <source>
        <dbReference type="PIRSR" id="PIRSR004789-51"/>
    </source>
</evidence>
<dbReference type="FunFam" id="3.60.21.10:FF:000016">
    <property type="entry name" value="Putative metallophosphoesterase"/>
    <property type="match status" value="1"/>
</dbReference>
<comment type="similarity">
    <text evidence="5">Belongs to the YmdB-like family.</text>
</comment>
<dbReference type="PANTHER" id="PTHR36303">
    <property type="entry name" value="2',3'-CYCLIC-NUCLEOTIDE 2'-PHOSPHODIESTERASE"/>
    <property type="match status" value="1"/>
</dbReference>
<dbReference type="InterPro" id="IPR029052">
    <property type="entry name" value="Metallo-depent_PP-like"/>
</dbReference>
<dbReference type="GO" id="GO:0004113">
    <property type="term" value="F:2',3'-cyclic-nucleotide 3'-phosphodiesterase activity"/>
    <property type="evidence" value="ECO:0007669"/>
    <property type="project" value="TreeGrafter"/>
</dbReference>
<evidence type="ECO:0000313" key="9">
    <source>
        <dbReference type="Proteomes" id="UP001157946"/>
    </source>
</evidence>
<dbReference type="GO" id="GO:0046872">
    <property type="term" value="F:metal ion binding"/>
    <property type="evidence" value="ECO:0007669"/>
    <property type="project" value="UniProtKB-KW"/>
</dbReference>
<evidence type="ECO:0000313" key="8">
    <source>
        <dbReference type="EMBL" id="SMP33938.1"/>
    </source>
</evidence>
<keyword evidence="9" id="KW-1185">Reference proteome</keyword>
<dbReference type="Proteomes" id="UP001157946">
    <property type="component" value="Unassembled WGS sequence"/>
</dbReference>
<comment type="cofactor">
    <cofactor evidence="1">
        <name>Fe(3+)</name>
        <dbReference type="ChEBI" id="CHEBI:29034"/>
    </cofactor>
</comment>
<evidence type="ECO:0000256" key="4">
    <source>
        <dbReference type="ARBA" id="ARBA00023004"/>
    </source>
</evidence>
<reference evidence="8" key="1">
    <citation type="submission" date="2017-05" db="EMBL/GenBank/DDBJ databases">
        <authorList>
            <person name="Varghese N."/>
            <person name="Submissions S."/>
        </authorList>
    </citation>
    <scope>NUCLEOTIDE SEQUENCE</scope>
    <source>
        <strain evidence="8">DSM 45262</strain>
    </source>
</reference>
<gene>
    <name evidence="8" type="ORF">SAMN06265361_11038</name>
</gene>
<dbReference type="CDD" id="cd07382">
    <property type="entry name" value="MPP_DR1281"/>
    <property type="match status" value="1"/>
</dbReference>
<feature type="binding site" evidence="7">
    <location>
        <position position="176"/>
    </location>
    <ligand>
        <name>Fe cation</name>
        <dbReference type="ChEBI" id="CHEBI:24875"/>
        <label>2</label>
    </ligand>
</feature>
<evidence type="ECO:0000256" key="3">
    <source>
        <dbReference type="ARBA" id="ARBA00022801"/>
    </source>
</evidence>
<dbReference type="RefSeq" id="WP_102992614.1">
    <property type="nucleotide sequence ID" value="NZ_FXTU01000010.1"/>
</dbReference>
<keyword evidence="3" id="KW-0378">Hydrolase</keyword>
<feature type="binding site" evidence="7">
    <location>
        <position position="151"/>
    </location>
    <ligand>
        <name>Fe cation</name>
        <dbReference type="ChEBI" id="CHEBI:24875"/>
        <label>2</label>
    </ligand>
</feature>
<dbReference type="NCBIfam" id="TIGR00282">
    <property type="entry name" value="TIGR00282 family metallophosphoesterase"/>
    <property type="match status" value="1"/>
</dbReference>
<feature type="binding site" evidence="7">
    <location>
        <position position="40"/>
    </location>
    <ligand>
        <name>Fe cation</name>
        <dbReference type="ChEBI" id="CHEBI:24875"/>
        <label>1</label>
    </ligand>
</feature>
<dbReference type="PIRSF" id="PIRSF004789">
    <property type="entry name" value="DR1281"/>
    <property type="match status" value="1"/>
</dbReference>
<dbReference type="Pfam" id="PF13277">
    <property type="entry name" value="YmdB"/>
    <property type="match status" value="1"/>
</dbReference>
<evidence type="ECO:0000256" key="2">
    <source>
        <dbReference type="ARBA" id="ARBA00022723"/>
    </source>
</evidence>
<name>A0AA46AH03_9BACL</name>
<organism evidence="8 9">
    <name type="scientific">Laceyella tengchongensis</name>
    <dbReference type="NCBI Taxonomy" id="574699"/>
    <lineage>
        <taxon>Bacteria</taxon>
        <taxon>Bacillati</taxon>
        <taxon>Bacillota</taxon>
        <taxon>Bacilli</taxon>
        <taxon>Bacillales</taxon>
        <taxon>Thermoactinomycetaceae</taxon>
        <taxon>Laceyella</taxon>
    </lineage>
</organism>
<feature type="active site" description="Proton donor" evidence="6">
    <location>
        <position position="69"/>
    </location>
</feature>
<feature type="binding site" evidence="7">
    <location>
        <position position="39"/>
    </location>
    <ligand>
        <name>Fe cation</name>
        <dbReference type="ChEBI" id="CHEBI:24875"/>
        <label>1</label>
    </ligand>
</feature>
<dbReference type="InterPro" id="IPR005235">
    <property type="entry name" value="YmdB-like"/>
</dbReference>
<feature type="binding site" evidence="7">
    <location>
        <position position="8"/>
    </location>
    <ligand>
        <name>Fe cation</name>
        <dbReference type="ChEBI" id="CHEBI:24875"/>
        <label>1</label>
    </ligand>
</feature>
<dbReference type="SUPFAM" id="SSF56300">
    <property type="entry name" value="Metallo-dependent phosphatases"/>
    <property type="match status" value="1"/>
</dbReference>
<evidence type="ECO:0000256" key="1">
    <source>
        <dbReference type="ARBA" id="ARBA00001965"/>
    </source>
</evidence>
<dbReference type="EMBL" id="FXTU01000010">
    <property type="protein sequence ID" value="SMP33938.1"/>
    <property type="molecule type" value="Genomic_DNA"/>
</dbReference>
<keyword evidence="4" id="KW-0408">Iron</keyword>
<proteinExistence type="inferred from homology"/>
<dbReference type="Gene3D" id="3.60.21.10">
    <property type="match status" value="1"/>
</dbReference>
<keyword evidence="2 7" id="KW-0479">Metal-binding</keyword>
<comment type="caution">
    <text evidence="8">The sequence shown here is derived from an EMBL/GenBank/DDBJ whole genome shotgun (WGS) entry which is preliminary data.</text>
</comment>
<evidence type="ECO:0008006" key="10">
    <source>
        <dbReference type="Google" id="ProtNLM"/>
    </source>
</evidence>
<dbReference type="PANTHER" id="PTHR36303:SF1">
    <property type="entry name" value="2',3'-CYCLIC-NUCLEOTIDE 2'-PHOSPHODIESTERASE"/>
    <property type="match status" value="1"/>
</dbReference>
<evidence type="ECO:0000256" key="6">
    <source>
        <dbReference type="PIRSR" id="PIRSR004789-50"/>
    </source>
</evidence>